<name>A0A1B0FHZ2_GLOMM</name>
<dbReference type="AlphaFoldDB" id="A0A1B0FHZ2"/>
<dbReference type="VEuPathDB" id="VectorBase:GMOY003441"/>
<reference evidence="2" key="1">
    <citation type="submission" date="2020-05" db="UniProtKB">
        <authorList>
            <consortium name="EnsemblMetazoa"/>
        </authorList>
    </citation>
    <scope>IDENTIFICATION</scope>
    <source>
        <strain evidence="2">Yale</strain>
    </source>
</reference>
<proteinExistence type="predicted"/>
<protein>
    <submittedName>
        <fullName evidence="2">Uncharacterized protein</fullName>
    </submittedName>
</protein>
<evidence type="ECO:0000256" key="1">
    <source>
        <dbReference type="SAM" id="MobiDB-lite"/>
    </source>
</evidence>
<dbReference type="EMBL" id="CCAG010013228">
    <property type="status" value="NOT_ANNOTATED_CDS"/>
    <property type="molecule type" value="Genomic_DNA"/>
</dbReference>
<dbReference type="EnsemblMetazoa" id="GMOY003441-RA">
    <property type="protein sequence ID" value="GMOY003441-PA"/>
    <property type="gene ID" value="GMOY003441"/>
</dbReference>
<evidence type="ECO:0000313" key="2">
    <source>
        <dbReference type="EnsemblMetazoa" id="GMOY003441-PA"/>
    </source>
</evidence>
<dbReference type="Proteomes" id="UP000092444">
    <property type="component" value="Unassembled WGS sequence"/>
</dbReference>
<feature type="region of interest" description="Disordered" evidence="1">
    <location>
        <begin position="1"/>
        <end position="22"/>
    </location>
</feature>
<keyword evidence="3" id="KW-1185">Reference proteome</keyword>
<organism evidence="2 3">
    <name type="scientific">Glossina morsitans morsitans</name>
    <name type="common">Savannah tsetse fly</name>
    <dbReference type="NCBI Taxonomy" id="37546"/>
    <lineage>
        <taxon>Eukaryota</taxon>
        <taxon>Metazoa</taxon>
        <taxon>Ecdysozoa</taxon>
        <taxon>Arthropoda</taxon>
        <taxon>Hexapoda</taxon>
        <taxon>Insecta</taxon>
        <taxon>Pterygota</taxon>
        <taxon>Neoptera</taxon>
        <taxon>Endopterygota</taxon>
        <taxon>Diptera</taxon>
        <taxon>Brachycera</taxon>
        <taxon>Muscomorpha</taxon>
        <taxon>Hippoboscoidea</taxon>
        <taxon>Glossinidae</taxon>
        <taxon>Glossina</taxon>
    </lineage>
</organism>
<sequence>MAPLISGWSNASDREQVGRPSTQNIRTVRRSFVERLGTSIGHRSNELDILISCLQAILTKDLLIRAYKVELTQETSYSHQMRSAALSAADEHSPDGAPNIGINWHHDHRHHRDHFRSLTIGKKDYETEWMDGWMDNFK</sequence>
<accession>A0A1B0FHZ2</accession>
<evidence type="ECO:0000313" key="3">
    <source>
        <dbReference type="Proteomes" id="UP000092444"/>
    </source>
</evidence>